<dbReference type="AlphaFoldDB" id="A0A8J3E8W3"/>
<keyword evidence="2" id="KW-1185">Reference proteome</keyword>
<reference evidence="1" key="1">
    <citation type="journal article" date="2014" name="Int. J. Syst. Evol. Microbiol.">
        <title>Complete genome sequence of Corynebacterium casei LMG S-19264T (=DSM 44701T), isolated from a smear-ripened cheese.</title>
        <authorList>
            <consortium name="US DOE Joint Genome Institute (JGI-PGF)"/>
            <person name="Walter F."/>
            <person name="Albersmeier A."/>
            <person name="Kalinowski J."/>
            <person name="Ruckert C."/>
        </authorList>
    </citation>
    <scope>NUCLEOTIDE SEQUENCE</scope>
    <source>
        <strain evidence="1">CGMCC 1.15758</strain>
    </source>
</reference>
<name>A0A8J3E8W3_9GAMM</name>
<reference evidence="1" key="2">
    <citation type="submission" date="2020-09" db="EMBL/GenBank/DDBJ databases">
        <authorList>
            <person name="Sun Q."/>
            <person name="Zhou Y."/>
        </authorList>
    </citation>
    <scope>NUCLEOTIDE SEQUENCE</scope>
    <source>
        <strain evidence="1">CGMCC 1.15758</strain>
    </source>
</reference>
<dbReference type="Proteomes" id="UP000636949">
    <property type="component" value="Unassembled WGS sequence"/>
</dbReference>
<proteinExistence type="predicted"/>
<accession>A0A8J3E8W3</accession>
<gene>
    <name evidence="1" type="ORF">GCM10010995_19750</name>
</gene>
<organism evidence="1 2">
    <name type="scientific">Cysteiniphilum litorale</name>
    <dbReference type="NCBI Taxonomy" id="2056700"/>
    <lineage>
        <taxon>Bacteria</taxon>
        <taxon>Pseudomonadati</taxon>
        <taxon>Pseudomonadota</taxon>
        <taxon>Gammaproteobacteria</taxon>
        <taxon>Thiotrichales</taxon>
        <taxon>Fastidiosibacteraceae</taxon>
        <taxon>Cysteiniphilum</taxon>
    </lineage>
</organism>
<evidence type="ECO:0000313" key="1">
    <source>
        <dbReference type="EMBL" id="GGG02397.1"/>
    </source>
</evidence>
<evidence type="ECO:0000313" key="2">
    <source>
        <dbReference type="Proteomes" id="UP000636949"/>
    </source>
</evidence>
<sequence length="89" mass="10303">MLKGKFLLTFDWVVNYFKSFNQAASKDKKTLERLRYIMKLAAARGCKSSAMFLDRLCHMVLPVTEIRKRTKRLAGFVSPEEMKLLLSSV</sequence>
<protein>
    <submittedName>
        <fullName evidence="1">Uncharacterized protein</fullName>
    </submittedName>
</protein>
<dbReference type="RefSeq" id="WP_117003300.1">
    <property type="nucleotide sequence ID" value="NZ_BMJS01000024.1"/>
</dbReference>
<dbReference type="EMBL" id="BMJS01000024">
    <property type="protein sequence ID" value="GGG02397.1"/>
    <property type="molecule type" value="Genomic_DNA"/>
</dbReference>
<comment type="caution">
    <text evidence="1">The sequence shown here is derived from an EMBL/GenBank/DDBJ whole genome shotgun (WGS) entry which is preliminary data.</text>
</comment>
<dbReference type="OrthoDB" id="5624872at2"/>